<dbReference type="PANTHER" id="PTHR10071">
    <property type="entry name" value="TRANSCRIPTION FACTOR GATA FAMILY MEMBER"/>
    <property type="match status" value="1"/>
</dbReference>
<evidence type="ECO:0000313" key="9">
    <source>
        <dbReference type="EMBL" id="TPP56891.1"/>
    </source>
</evidence>
<evidence type="ECO:0000256" key="2">
    <source>
        <dbReference type="ARBA" id="ARBA00022723"/>
    </source>
</evidence>
<gene>
    <name evidence="9" type="ORF">FGIG_12580</name>
</gene>
<evidence type="ECO:0000256" key="1">
    <source>
        <dbReference type="ARBA" id="ARBA00004123"/>
    </source>
</evidence>
<dbReference type="PANTHER" id="PTHR10071:SF281">
    <property type="entry name" value="BOX A-BINDING FACTOR-RELATED"/>
    <property type="match status" value="1"/>
</dbReference>
<proteinExistence type="predicted"/>
<dbReference type="CDD" id="cd00202">
    <property type="entry name" value="ZnF_GATA"/>
    <property type="match status" value="1"/>
</dbReference>
<dbReference type="EMBL" id="SUNJ01013949">
    <property type="protein sequence ID" value="TPP56891.1"/>
    <property type="molecule type" value="Genomic_DNA"/>
</dbReference>
<feature type="region of interest" description="Disordered" evidence="7">
    <location>
        <begin position="56"/>
        <end position="93"/>
    </location>
</feature>
<dbReference type="PROSITE" id="PS50114">
    <property type="entry name" value="GATA_ZN_FINGER_2"/>
    <property type="match status" value="1"/>
</dbReference>
<feature type="compositionally biased region" description="Polar residues" evidence="7">
    <location>
        <begin position="56"/>
        <end position="68"/>
    </location>
</feature>
<dbReference type="PROSITE" id="PS00344">
    <property type="entry name" value="GATA_ZN_FINGER_1"/>
    <property type="match status" value="1"/>
</dbReference>
<keyword evidence="10" id="KW-1185">Reference proteome</keyword>
<dbReference type="PRINTS" id="PR00619">
    <property type="entry name" value="GATAZNFINGER"/>
</dbReference>
<dbReference type="OrthoDB" id="515401at2759"/>
<dbReference type="Pfam" id="PF00320">
    <property type="entry name" value="GATA"/>
    <property type="match status" value="1"/>
</dbReference>
<feature type="region of interest" description="Disordered" evidence="7">
    <location>
        <begin position="186"/>
        <end position="223"/>
    </location>
</feature>
<dbReference type="InterPro" id="IPR013088">
    <property type="entry name" value="Znf_NHR/GATA"/>
</dbReference>
<keyword evidence="5" id="KW-0539">Nucleus</keyword>
<evidence type="ECO:0000256" key="7">
    <source>
        <dbReference type="SAM" id="MobiDB-lite"/>
    </source>
</evidence>
<dbReference type="GO" id="GO:0000978">
    <property type="term" value="F:RNA polymerase II cis-regulatory region sequence-specific DNA binding"/>
    <property type="evidence" value="ECO:0007669"/>
    <property type="project" value="TreeGrafter"/>
</dbReference>
<feature type="compositionally biased region" description="Polar residues" evidence="7">
    <location>
        <begin position="82"/>
        <end position="93"/>
    </location>
</feature>
<dbReference type="SUPFAM" id="SSF57716">
    <property type="entry name" value="Glucocorticoid receptor-like (DNA-binding domain)"/>
    <property type="match status" value="1"/>
</dbReference>
<keyword evidence="3 6" id="KW-0863">Zinc-finger</keyword>
<dbReference type="STRING" id="46835.A0A504Y8M1"/>
<comment type="caution">
    <text evidence="9">The sequence shown here is derived from an EMBL/GenBank/DDBJ whole genome shotgun (WGS) entry which is preliminary data.</text>
</comment>
<organism evidence="9 10">
    <name type="scientific">Fasciola gigantica</name>
    <name type="common">Giant liver fluke</name>
    <dbReference type="NCBI Taxonomy" id="46835"/>
    <lineage>
        <taxon>Eukaryota</taxon>
        <taxon>Metazoa</taxon>
        <taxon>Spiralia</taxon>
        <taxon>Lophotrochozoa</taxon>
        <taxon>Platyhelminthes</taxon>
        <taxon>Trematoda</taxon>
        <taxon>Digenea</taxon>
        <taxon>Plagiorchiida</taxon>
        <taxon>Echinostomata</taxon>
        <taxon>Echinostomatoidea</taxon>
        <taxon>Fasciolidae</taxon>
        <taxon>Fasciola</taxon>
    </lineage>
</organism>
<evidence type="ECO:0000259" key="8">
    <source>
        <dbReference type="PROSITE" id="PS50114"/>
    </source>
</evidence>
<evidence type="ECO:0000313" key="10">
    <source>
        <dbReference type="Proteomes" id="UP000316759"/>
    </source>
</evidence>
<dbReference type="InterPro" id="IPR039355">
    <property type="entry name" value="Transcription_factor_GATA"/>
</dbReference>
<comment type="subcellular location">
    <subcellularLocation>
        <location evidence="1">Nucleus</location>
    </subcellularLocation>
</comment>
<feature type="compositionally biased region" description="Low complexity" evidence="7">
    <location>
        <begin position="186"/>
        <end position="205"/>
    </location>
</feature>
<evidence type="ECO:0000256" key="6">
    <source>
        <dbReference type="PROSITE-ProRule" id="PRU00094"/>
    </source>
</evidence>
<dbReference type="InterPro" id="IPR000679">
    <property type="entry name" value="Znf_GATA"/>
</dbReference>
<dbReference type="GO" id="GO:0005634">
    <property type="term" value="C:nucleus"/>
    <property type="evidence" value="ECO:0007669"/>
    <property type="project" value="UniProtKB-SubCell"/>
</dbReference>
<dbReference type="FunFam" id="3.30.50.10:FF:000036">
    <property type="entry name" value="Endothelial transcription factor GATA-2"/>
    <property type="match status" value="1"/>
</dbReference>
<evidence type="ECO:0000256" key="5">
    <source>
        <dbReference type="ARBA" id="ARBA00023242"/>
    </source>
</evidence>
<evidence type="ECO:0000256" key="4">
    <source>
        <dbReference type="ARBA" id="ARBA00022833"/>
    </source>
</evidence>
<dbReference type="GO" id="GO:0000122">
    <property type="term" value="P:negative regulation of transcription by RNA polymerase II"/>
    <property type="evidence" value="ECO:0007669"/>
    <property type="project" value="TreeGrafter"/>
</dbReference>
<name>A0A504Y8M1_FASGI</name>
<accession>A0A504Y8M1</accession>
<dbReference type="GO" id="GO:0008270">
    <property type="term" value="F:zinc ion binding"/>
    <property type="evidence" value="ECO:0007669"/>
    <property type="project" value="UniProtKB-KW"/>
</dbReference>
<dbReference type="GO" id="GO:0000981">
    <property type="term" value="F:DNA-binding transcription factor activity, RNA polymerase II-specific"/>
    <property type="evidence" value="ECO:0007669"/>
    <property type="project" value="TreeGrafter"/>
</dbReference>
<evidence type="ECO:0000256" key="3">
    <source>
        <dbReference type="ARBA" id="ARBA00022771"/>
    </source>
</evidence>
<dbReference type="Gene3D" id="3.30.50.10">
    <property type="entry name" value="Erythroid Transcription Factor GATA-1, subunit A"/>
    <property type="match status" value="1"/>
</dbReference>
<keyword evidence="2" id="KW-0479">Metal-binding</keyword>
<sequence length="355" mass="37096">MLTSTTTPGSQPPINALFTNGAWNQGFCYPQSLTSQQLASFYASVNSTCMDSAAQPSYMSNEPTNPANSGGHPRPSAHHPQGSLSPSNSHVDQNTNLFHSREVSATMKFGSCHELAEHSMSTATTSSGKTAAAAAAAAAFLHSSPTGARQMDHLMSASAAYHSAAAMAAAAVVAQAAVASATAAGHVSANGPHSSQSSHDSPTSSLPYHEGGMHPNQVSNSNGMNRELSLIPILGSGAHSNTHGYSNSHHLMTAGHTSVAMATTASGNFGSNSMKSIKNKKLTSTAEGRECVNCGATSTPLWRRDGQGNYLCNACGLYQKMNGQNRPLIKPKRRLVSYPYCGVFLLIDSIRLPYL</sequence>
<keyword evidence="4" id="KW-0862">Zinc</keyword>
<reference evidence="9 10" key="1">
    <citation type="submission" date="2019-04" db="EMBL/GenBank/DDBJ databases">
        <title>Annotation for the trematode Fasciola gigantica.</title>
        <authorList>
            <person name="Choi Y.-J."/>
        </authorList>
    </citation>
    <scope>NUCLEOTIDE SEQUENCE [LARGE SCALE GENOMIC DNA]</scope>
    <source>
        <strain evidence="9">Uganda_cow_1</strain>
    </source>
</reference>
<feature type="domain" description="GATA-type" evidence="8">
    <location>
        <begin position="285"/>
        <end position="338"/>
    </location>
</feature>
<dbReference type="SMART" id="SM00401">
    <property type="entry name" value="ZnF_GATA"/>
    <property type="match status" value="1"/>
</dbReference>
<dbReference type="GO" id="GO:0045944">
    <property type="term" value="P:positive regulation of transcription by RNA polymerase II"/>
    <property type="evidence" value="ECO:0007669"/>
    <property type="project" value="TreeGrafter"/>
</dbReference>
<dbReference type="AlphaFoldDB" id="A0A504Y8M1"/>
<protein>
    <submittedName>
        <fullName evidence="9">GATA-binding factor 3</fullName>
    </submittedName>
</protein>
<dbReference type="Proteomes" id="UP000316759">
    <property type="component" value="Unassembled WGS sequence"/>
</dbReference>